<evidence type="ECO:0008006" key="4">
    <source>
        <dbReference type="Google" id="ProtNLM"/>
    </source>
</evidence>
<evidence type="ECO:0000256" key="1">
    <source>
        <dbReference type="SAM" id="SignalP"/>
    </source>
</evidence>
<reference evidence="2 3" key="1">
    <citation type="submission" date="2019-06" db="EMBL/GenBank/DDBJ databases">
        <title>Flavibacter putida gen. nov., sp. nov., a novel marine bacterium of the family Flavobacteriaceae isolated from coastal seawater.</title>
        <authorList>
            <person name="Feng X."/>
        </authorList>
    </citation>
    <scope>NUCLEOTIDE SEQUENCE [LARGE SCALE GENOMIC DNA]</scope>
    <source>
        <strain evidence="2 3">PLHSN227</strain>
    </source>
</reference>
<keyword evidence="1" id="KW-0732">Signal</keyword>
<dbReference type="AlphaFoldDB" id="A0A507ZA89"/>
<accession>A0A507ZA89</accession>
<organism evidence="2 3">
    <name type="scientific">Haloflavibacter putidus</name>
    <dbReference type="NCBI Taxonomy" id="2576776"/>
    <lineage>
        <taxon>Bacteria</taxon>
        <taxon>Pseudomonadati</taxon>
        <taxon>Bacteroidota</taxon>
        <taxon>Flavobacteriia</taxon>
        <taxon>Flavobacteriales</taxon>
        <taxon>Flavobacteriaceae</taxon>
        <taxon>Haloflavibacter</taxon>
    </lineage>
</organism>
<evidence type="ECO:0000313" key="2">
    <source>
        <dbReference type="EMBL" id="TQD33979.1"/>
    </source>
</evidence>
<dbReference type="EMBL" id="VIAR01000015">
    <property type="protein sequence ID" value="TQD33979.1"/>
    <property type="molecule type" value="Genomic_DNA"/>
</dbReference>
<dbReference type="Proteomes" id="UP000317169">
    <property type="component" value="Unassembled WGS sequence"/>
</dbReference>
<dbReference type="OrthoDB" id="282859at2"/>
<proteinExistence type="predicted"/>
<protein>
    <recommendedName>
        <fullName evidence="4">Outer membrane lipoprotein-sorting protein</fullName>
    </recommendedName>
</protein>
<name>A0A507ZA89_9FLAO</name>
<keyword evidence="3" id="KW-1185">Reference proteome</keyword>
<dbReference type="PROSITE" id="PS51257">
    <property type="entry name" value="PROKAR_LIPOPROTEIN"/>
    <property type="match status" value="1"/>
</dbReference>
<feature type="chain" id="PRO_5021186808" description="Outer membrane lipoprotein-sorting protein" evidence="1">
    <location>
        <begin position="19"/>
        <end position="266"/>
    </location>
</feature>
<gene>
    <name evidence="2" type="ORF">FKR84_12205</name>
</gene>
<feature type="signal peptide" evidence="1">
    <location>
        <begin position="1"/>
        <end position="18"/>
    </location>
</feature>
<sequence>MHKITSLSFLLIALILFSACKDKPAEKTNNVAPKKTEETNKKLRPFIKNIAQTHEQEEFLKFDALGFNLALTLKDTKLEARFIQAIKQEKLLITKQNGNKIFFTEEGAFATPNSYSPTPTEKQALLWASLFTLPQKINTYKGDWTDKKEQILLEDTLTSFEFSPKENLKNSIKNLRVFTDKKTNLVKAVKVENASKVKPQTFVVFYEHYYTTKKIPVCSSWKIYSWSANTNKTDEQIGNARIENLKFLTGNYSSFKVPENARKIAI</sequence>
<evidence type="ECO:0000313" key="3">
    <source>
        <dbReference type="Proteomes" id="UP000317169"/>
    </source>
</evidence>
<comment type="caution">
    <text evidence="2">The sequence shown here is derived from an EMBL/GenBank/DDBJ whole genome shotgun (WGS) entry which is preliminary data.</text>
</comment>
<dbReference type="RefSeq" id="WP_141422601.1">
    <property type="nucleotide sequence ID" value="NZ_VIAR01000015.1"/>
</dbReference>